<reference evidence="2 3" key="1">
    <citation type="submission" date="2010-10" db="EMBL/GenBank/DDBJ databases">
        <authorList>
            <person name="Durkin A.S."/>
            <person name="Madupu R."/>
            <person name="Torralba M."/>
            <person name="Gillis M."/>
            <person name="Methe B."/>
            <person name="Sutton G."/>
            <person name="Nelson K.E."/>
        </authorList>
    </citation>
    <scope>NUCLEOTIDE SEQUENCE [LARGE SCALE GENOMIC DNA]</scope>
    <source>
        <strain evidence="2 3">ACS-139-V-Col8</strain>
    </source>
</reference>
<organism evidence="2 3">
    <name type="scientific">Eremococcus coleocola ACS-139-V-Col8</name>
    <dbReference type="NCBI Taxonomy" id="908337"/>
    <lineage>
        <taxon>Bacteria</taxon>
        <taxon>Bacillati</taxon>
        <taxon>Bacillota</taxon>
        <taxon>Bacilli</taxon>
        <taxon>Lactobacillales</taxon>
        <taxon>Aerococcaceae</taxon>
        <taxon>Eremococcus</taxon>
    </lineage>
</organism>
<protein>
    <recommendedName>
        <fullName evidence="4">Protein PsiE</fullName>
    </recommendedName>
</protein>
<evidence type="ECO:0000256" key="1">
    <source>
        <dbReference type="SAM" id="Phobius"/>
    </source>
</evidence>
<dbReference type="EMBL" id="AENN01000017">
    <property type="protein sequence ID" value="EFR30671.1"/>
    <property type="molecule type" value="Genomic_DNA"/>
</dbReference>
<proteinExistence type="predicted"/>
<evidence type="ECO:0000313" key="2">
    <source>
        <dbReference type="EMBL" id="EFR30671.1"/>
    </source>
</evidence>
<evidence type="ECO:0008006" key="4">
    <source>
        <dbReference type="Google" id="ProtNLM"/>
    </source>
</evidence>
<feature type="transmembrane region" description="Helical" evidence="1">
    <location>
        <begin position="12"/>
        <end position="32"/>
    </location>
</feature>
<evidence type="ECO:0000313" key="3">
    <source>
        <dbReference type="Proteomes" id="UP000005990"/>
    </source>
</evidence>
<name>E4KQT0_9LACT</name>
<dbReference type="AlphaFoldDB" id="E4KQT0"/>
<feature type="transmembrane region" description="Helical" evidence="1">
    <location>
        <begin position="52"/>
        <end position="73"/>
    </location>
</feature>
<dbReference type="STRING" id="908337.HMPREF9257_0640"/>
<dbReference type="RefSeq" id="WP_006418831.1">
    <property type="nucleotide sequence ID" value="NZ_AENN01000017.1"/>
</dbReference>
<dbReference type="OrthoDB" id="1696956at2"/>
<feature type="transmembrane region" description="Helical" evidence="1">
    <location>
        <begin position="103"/>
        <end position="121"/>
    </location>
</feature>
<keyword evidence="3" id="KW-1185">Reference proteome</keyword>
<dbReference type="eggNOG" id="ENOG5030C2E">
    <property type="taxonomic scope" value="Bacteria"/>
</dbReference>
<comment type="caution">
    <text evidence="2">The sequence shown here is derived from an EMBL/GenBank/DDBJ whole genome shotgun (WGS) entry which is preliminary data.</text>
</comment>
<keyword evidence="1" id="KW-1133">Transmembrane helix</keyword>
<keyword evidence="1" id="KW-0472">Membrane</keyword>
<keyword evidence="1" id="KW-0812">Transmembrane</keyword>
<gene>
    <name evidence="2" type="ORF">HMPREF9257_0640</name>
</gene>
<accession>E4KQT0</accession>
<sequence>MKTVKYYLVKYSRILELFIASALAIGIAIGFIDLAKYFGLLLESNTKETYSVFQGFLGYALLLIVGIELIFMLLSHSTRAILELVLFVIARKMLIYADTMLDLVLGVIAMSLVFCTLHFFMKDIQVNFLKEHED</sequence>
<dbReference type="Proteomes" id="UP000005990">
    <property type="component" value="Unassembled WGS sequence"/>
</dbReference>